<dbReference type="AlphaFoldDB" id="U3B1E5"/>
<reference evidence="2 3" key="1">
    <citation type="submission" date="2013-09" db="EMBL/GenBank/DDBJ databases">
        <title>Whole genome shotgun sequence of Vibrio ezurae NBRC 102218.</title>
        <authorList>
            <person name="Yoshida I."/>
            <person name="Hosoyama A."/>
            <person name="Numata M."/>
            <person name="Hashimoto M."/>
            <person name="Hosoyama Y."/>
            <person name="Tsuchikane K."/>
            <person name="Noguchi M."/>
            <person name="Hirakata S."/>
            <person name="Ichikawa N."/>
            <person name="Ohji S."/>
            <person name="Yamazoe A."/>
            <person name="Fujita N."/>
        </authorList>
    </citation>
    <scope>NUCLEOTIDE SEQUENCE [LARGE SCALE GENOMIC DNA]</scope>
    <source>
        <strain evidence="2 3">NBRC 102218</strain>
    </source>
</reference>
<organism evidence="2 3">
    <name type="scientific">Vibrio ezurae NBRC 102218</name>
    <dbReference type="NCBI Taxonomy" id="1219080"/>
    <lineage>
        <taxon>Bacteria</taxon>
        <taxon>Pseudomonadati</taxon>
        <taxon>Pseudomonadota</taxon>
        <taxon>Gammaproteobacteria</taxon>
        <taxon>Vibrionales</taxon>
        <taxon>Vibrionaceae</taxon>
        <taxon>Vibrio</taxon>
    </lineage>
</organism>
<dbReference type="CDD" id="cd09030">
    <property type="entry name" value="DUF1425"/>
    <property type="match status" value="1"/>
</dbReference>
<dbReference type="InterPro" id="IPR010824">
    <property type="entry name" value="DUF1425"/>
</dbReference>
<dbReference type="Pfam" id="PF07233">
    <property type="entry name" value="DUF1425"/>
    <property type="match status" value="1"/>
</dbReference>
<comment type="caution">
    <text evidence="2">The sequence shown here is derived from an EMBL/GenBank/DDBJ whole genome shotgun (WGS) entry which is preliminary data.</text>
</comment>
<sequence>MKKRVLLLVALMAIAGCSQNTAGLGIDGKSQKVFFGDNVLGSRLIVDDIATVEKEGRTRGVVTVSSHYKGDLRIQYRFYWYDDSGLEVNAKPSAWRQDVVRGLETRTFSEVSINPEGTQFRVQIRESDN</sequence>
<evidence type="ECO:0000313" key="2">
    <source>
        <dbReference type="EMBL" id="GAD79277.1"/>
    </source>
</evidence>
<keyword evidence="1" id="KW-0732">Signal</keyword>
<dbReference type="RefSeq" id="WP_021712988.1">
    <property type="nucleotide sequence ID" value="NZ_BATM01000009.1"/>
</dbReference>
<keyword evidence="3" id="KW-1185">Reference proteome</keyword>
<dbReference type="Gene3D" id="2.60.40.3230">
    <property type="match status" value="1"/>
</dbReference>
<feature type="signal peptide" evidence="1">
    <location>
        <begin position="1"/>
        <end position="22"/>
    </location>
</feature>
<feature type="chain" id="PRO_5005713128" description="DUF1425 domain-containing protein" evidence="1">
    <location>
        <begin position="23"/>
        <end position="129"/>
    </location>
</feature>
<dbReference type="OrthoDB" id="5616034at2"/>
<evidence type="ECO:0000256" key="1">
    <source>
        <dbReference type="SAM" id="SignalP"/>
    </source>
</evidence>
<dbReference type="EMBL" id="BATM01000009">
    <property type="protein sequence ID" value="GAD79277.1"/>
    <property type="molecule type" value="Genomic_DNA"/>
</dbReference>
<proteinExistence type="predicted"/>
<dbReference type="InterPro" id="IPR038483">
    <property type="entry name" value="YcfL-like_sf"/>
</dbReference>
<name>U3B1E5_9VIBR</name>
<gene>
    <name evidence="2" type="ORF">VEZ01S_09_00450</name>
</gene>
<dbReference type="eggNOG" id="COG5633">
    <property type="taxonomic scope" value="Bacteria"/>
</dbReference>
<accession>U3B1E5</accession>
<dbReference type="PROSITE" id="PS51257">
    <property type="entry name" value="PROKAR_LIPOPROTEIN"/>
    <property type="match status" value="1"/>
</dbReference>
<evidence type="ECO:0008006" key="4">
    <source>
        <dbReference type="Google" id="ProtNLM"/>
    </source>
</evidence>
<protein>
    <recommendedName>
        <fullName evidence="4">DUF1425 domain-containing protein</fullName>
    </recommendedName>
</protein>
<evidence type="ECO:0000313" key="3">
    <source>
        <dbReference type="Proteomes" id="UP000016562"/>
    </source>
</evidence>
<dbReference type="Proteomes" id="UP000016562">
    <property type="component" value="Unassembled WGS sequence"/>
</dbReference>
<dbReference type="STRING" id="1219080.VEZ01S_09_00450"/>